<gene>
    <name evidence="2" type="ORF">LGQ03_01405</name>
</gene>
<evidence type="ECO:0000313" key="2">
    <source>
        <dbReference type="EMBL" id="MCB5197888.1"/>
    </source>
</evidence>
<dbReference type="EMBL" id="JAJATZ010000001">
    <property type="protein sequence ID" value="MCB5197888.1"/>
    <property type="molecule type" value="Genomic_DNA"/>
</dbReference>
<accession>A0ABS8BQ87</accession>
<sequence length="73" mass="7716">MAERQKSSDGRSETSELIGEPGDAPAASGTDGGALARRVGKRDEEERVTKSPDTHTDAQKSDKIATGTDTRND</sequence>
<proteinExistence type="predicted"/>
<reference evidence="2" key="1">
    <citation type="submission" date="2021-10" db="EMBL/GenBank/DDBJ databases">
        <title>Loktanella gaetbuli sp. nov., isolated from a tidal flat.</title>
        <authorList>
            <person name="Park S."/>
            <person name="Yoon J.-H."/>
        </authorList>
    </citation>
    <scope>NUCLEOTIDE SEQUENCE</scope>
    <source>
        <strain evidence="2">TSTF-M6</strain>
    </source>
</reference>
<keyword evidence="3" id="KW-1185">Reference proteome</keyword>
<comment type="caution">
    <text evidence="2">The sequence shown here is derived from an EMBL/GenBank/DDBJ whole genome shotgun (WGS) entry which is preliminary data.</text>
</comment>
<protein>
    <submittedName>
        <fullName evidence="2">Uncharacterized protein</fullName>
    </submittedName>
</protein>
<feature type="compositionally biased region" description="Basic and acidic residues" evidence="1">
    <location>
        <begin position="41"/>
        <end position="63"/>
    </location>
</feature>
<dbReference type="Proteomes" id="UP001138961">
    <property type="component" value="Unassembled WGS sequence"/>
</dbReference>
<name>A0ABS8BQ87_9RHOB</name>
<dbReference type="RefSeq" id="WP_226746954.1">
    <property type="nucleotide sequence ID" value="NZ_JAJATZ010000001.1"/>
</dbReference>
<feature type="region of interest" description="Disordered" evidence="1">
    <location>
        <begin position="1"/>
        <end position="73"/>
    </location>
</feature>
<evidence type="ECO:0000256" key="1">
    <source>
        <dbReference type="SAM" id="MobiDB-lite"/>
    </source>
</evidence>
<feature type="compositionally biased region" description="Basic and acidic residues" evidence="1">
    <location>
        <begin position="1"/>
        <end position="14"/>
    </location>
</feature>
<organism evidence="2 3">
    <name type="scientific">Loktanella gaetbuli</name>
    <dbReference type="NCBI Taxonomy" id="2881335"/>
    <lineage>
        <taxon>Bacteria</taxon>
        <taxon>Pseudomonadati</taxon>
        <taxon>Pseudomonadota</taxon>
        <taxon>Alphaproteobacteria</taxon>
        <taxon>Rhodobacterales</taxon>
        <taxon>Roseobacteraceae</taxon>
        <taxon>Loktanella</taxon>
    </lineage>
</organism>
<evidence type="ECO:0000313" key="3">
    <source>
        <dbReference type="Proteomes" id="UP001138961"/>
    </source>
</evidence>